<dbReference type="EnsemblPlants" id="OGLUM05G28390.3">
    <property type="protein sequence ID" value="OGLUM05G28390.3"/>
    <property type="gene ID" value="OGLUM05G28390"/>
</dbReference>
<reference evidence="2" key="2">
    <citation type="submission" date="2018-05" db="EMBL/GenBank/DDBJ databases">
        <title>OgluRS3 (Oryza glumaepatula Reference Sequence Version 3).</title>
        <authorList>
            <person name="Zhang J."/>
            <person name="Kudrna D."/>
            <person name="Lee S."/>
            <person name="Talag J."/>
            <person name="Welchert J."/>
            <person name="Wing R.A."/>
        </authorList>
    </citation>
    <scope>NUCLEOTIDE SEQUENCE [LARGE SCALE GENOMIC DNA]</scope>
</reference>
<evidence type="ECO:0000256" key="1">
    <source>
        <dbReference type="SAM" id="MobiDB-lite"/>
    </source>
</evidence>
<accession>A0A0E0A360</accession>
<dbReference type="HOGENOM" id="CLU_2065153_0_0_1"/>
<proteinExistence type="predicted"/>
<dbReference type="Gramene" id="OGLUM05G28390.3">
    <property type="protein sequence ID" value="OGLUM05G28390.3"/>
    <property type="gene ID" value="OGLUM05G28390"/>
</dbReference>
<keyword evidence="3" id="KW-1185">Reference proteome</keyword>
<reference evidence="2" key="1">
    <citation type="submission" date="2015-04" db="UniProtKB">
        <authorList>
            <consortium name="EnsemblPlants"/>
        </authorList>
    </citation>
    <scope>IDENTIFICATION</scope>
</reference>
<dbReference type="AlphaFoldDB" id="A0A0E0A360"/>
<sequence length="119" mass="13285">MGKWAESEGVKVRRGRCARRHVSRRQPCMRDMERAIGNKHGDDEYHAKLNVGEKPCHASVTDGISKPLMSARSLLKSESISASKCIGEKPKQDRDEDSLTESMDETADEVSEKVAQLKT</sequence>
<protein>
    <submittedName>
        <fullName evidence="2">Uncharacterized protein</fullName>
    </submittedName>
</protein>
<evidence type="ECO:0000313" key="2">
    <source>
        <dbReference type="EnsemblPlants" id="OGLUM05G28390.3"/>
    </source>
</evidence>
<dbReference type="Proteomes" id="UP000026961">
    <property type="component" value="Chromosome 5"/>
</dbReference>
<name>A0A0E0A360_9ORYZ</name>
<evidence type="ECO:0000313" key="3">
    <source>
        <dbReference type="Proteomes" id="UP000026961"/>
    </source>
</evidence>
<feature type="compositionally biased region" description="Acidic residues" evidence="1">
    <location>
        <begin position="95"/>
        <end position="109"/>
    </location>
</feature>
<feature type="region of interest" description="Disordered" evidence="1">
    <location>
        <begin position="79"/>
        <end position="119"/>
    </location>
</feature>
<organism evidence="2">
    <name type="scientific">Oryza glumipatula</name>
    <dbReference type="NCBI Taxonomy" id="40148"/>
    <lineage>
        <taxon>Eukaryota</taxon>
        <taxon>Viridiplantae</taxon>
        <taxon>Streptophyta</taxon>
        <taxon>Embryophyta</taxon>
        <taxon>Tracheophyta</taxon>
        <taxon>Spermatophyta</taxon>
        <taxon>Magnoliopsida</taxon>
        <taxon>Liliopsida</taxon>
        <taxon>Poales</taxon>
        <taxon>Poaceae</taxon>
        <taxon>BOP clade</taxon>
        <taxon>Oryzoideae</taxon>
        <taxon>Oryzeae</taxon>
        <taxon>Oryzinae</taxon>
        <taxon>Oryza</taxon>
    </lineage>
</organism>